<keyword evidence="3" id="KW-1185">Reference proteome</keyword>
<proteinExistence type="predicted"/>
<dbReference type="Proteomes" id="UP001367508">
    <property type="component" value="Unassembled WGS sequence"/>
</dbReference>
<sequence length="195" mass="21813">MIDSKKRGVDISLLFSLDISRYEHNLELQVSFRFRFCSLGVPQALNPKFSYELMYKTFGFISESRIGPQDWLVPILAQCDRALWSGVLAETSVKSIISLGPSLVQVMEYAFKPLLNSLSTSLELGLCIWEPFWPLLPMGSRKRPRGVLGLIDRQAIEAPPRAESIEITNLSNAQLPGHKTSTNPGSNRLNEDSTS</sequence>
<evidence type="ECO:0000313" key="2">
    <source>
        <dbReference type="EMBL" id="KAK7308434.1"/>
    </source>
</evidence>
<dbReference type="AlphaFoldDB" id="A0AAN9PSD2"/>
<name>A0AAN9PSD2_CANGL</name>
<comment type="caution">
    <text evidence="2">The sequence shown here is derived from an EMBL/GenBank/DDBJ whole genome shotgun (WGS) entry which is preliminary data.</text>
</comment>
<feature type="region of interest" description="Disordered" evidence="1">
    <location>
        <begin position="168"/>
        <end position="195"/>
    </location>
</feature>
<evidence type="ECO:0000313" key="3">
    <source>
        <dbReference type="Proteomes" id="UP001367508"/>
    </source>
</evidence>
<evidence type="ECO:0000256" key="1">
    <source>
        <dbReference type="SAM" id="MobiDB-lite"/>
    </source>
</evidence>
<accession>A0AAN9PSD2</accession>
<dbReference type="EMBL" id="JAYMYQ010000010">
    <property type="protein sequence ID" value="KAK7308434.1"/>
    <property type="molecule type" value="Genomic_DNA"/>
</dbReference>
<gene>
    <name evidence="2" type="ORF">VNO77_42039</name>
</gene>
<protein>
    <submittedName>
        <fullName evidence="2">Uncharacterized protein</fullName>
    </submittedName>
</protein>
<organism evidence="2 3">
    <name type="scientific">Canavalia gladiata</name>
    <name type="common">Sword bean</name>
    <name type="synonym">Dolichos gladiatus</name>
    <dbReference type="NCBI Taxonomy" id="3824"/>
    <lineage>
        <taxon>Eukaryota</taxon>
        <taxon>Viridiplantae</taxon>
        <taxon>Streptophyta</taxon>
        <taxon>Embryophyta</taxon>
        <taxon>Tracheophyta</taxon>
        <taxon>Spermatophyta</taxon>
        <taxon>Magnoliopsida</taxon>
        <taxon>eudicotyledons</taxon>
        <taxon>Gunneridae</taxon>
        <taxon>Pentapetalae</taxon>
        <taxon>rosids</taxon>
        <taxon>fabids</taxon>
        <taxon>Fabales</taxon>
        <taxon>Fabaceae</taxon>
        <taxon>Papilionoideae</taxon>
        <taxon>50 kb inversion clade</taxon>
        <taxon>NPAAA clade</taxon>
        <taxon>indigoferoid/millettioid clade</taxon>
        <taxon>Phaseoleae</taxon>
        <taxon>Canavalia</taxon>
    </lineage>
</organism>
<reference evidence="2 3" key="1">
    <citation type="submission" date="2024-01" db="EMBL/GenBank/DDBJ databases">
        <title>The genomes of 5 underutilized Papilionoideae crops provide insights into root nodulation and disease resistanc.</title>
        <authorList>
            <person name="Jiang F."/>
        </authorList>
    </citation>
    <scope>NUCLEOTIDE SEQUENCE [LARGE SCALE GENOMIC DNA]</scope>
    <source>
        <strain evidence="2">LVBAO_FW01</strain>
        <tissue evidence="2">Leaves</tissue>
    </source>
</reference>